<proteinExistence type="predicted"/>
<keyword evidence="3" id="KW-1185">Reference proteome</keyword>
<protein>
    <submittedName>
        <fullName evidence="2">Methyltransferase domain-containing protein</fullName>
    </submittedName>
</protein>
<evidence type="ECO:0000259" key="1">
    <source>
        <dbReference type="Pfam" id="PF13649"/>
    </source>
</evidence>
<dbReference type="GO" id="GO:0008168">
    <property type="term" value="F:methyltransferase activity"/>
    <property type="evidence" value="ECO:0007669"/>
    <property type="project" value="UniProtKB-KW"/>
</dbReference>
<accession>A0A1I4Z2K8</accession>
<dbReference type="GO" id="GO:0032259">
    <property type="term" value="P:methylation"/>
    <property type="evidence" value="ECO:0007669"/>
    <property type="project" value="UniProtKB-KW"/>
</dbReference>
<dbReference type="AlphaFoldDB" id="A0A1I4Z2K8"/>
<evidence type="ECO:0000313" key="3">
    <source>
        <dbReference type="Proteomes" id="UP000198599"/>
    </source>
</evidence>
<feature type="domain" description="Methyltransferase" evidence="1">
    <location>
        <begin position="3"/>
        <end position="91"/>
    </location>
</feature>
<gene>
    <name evidence="2" type="ORF">SAMN04487859_102244</name>
</gene>
<dbReference type="InterPro" id="IPR041698">
    <property type="entry name" value="Methyltransf_25"/>
</dbReference>
<sequence length="236" mass="26617">MGGLGHQARALHSLLGTECFDVIDISDFAVKTGNANAHRDGLDISFRVMDLNREALPENHYDLIVANGALHHIENLEHLFEQINLSLTPGGLFFANDYMGPSHMQWTENQISLMNALLACFPDHYNQVLHKDNKVVKEITRIPLEIFQKVDPSEGVRASDIFEVMGQYLHIVKTTPICQTLLYELMRGRVHNFDESNETDCFVLNLLCLFEKTLFDNGVIGSDFNLVFAERGKGPT</sequence>
<dbReference type="Pfam" id="PF13649">
    <property type="entry name" value="Methyltransf_25"/>
    <property type="match status" value="1"/>
</dbReference>
<keyword evidence="2" id="KW-0489">Methyltransferase</keyword>
<dbReference type="RefSeq" id="WP_092834064.1">
    <property type="nucleotide sequence ID" value="NZ_FOVP01000002.1"/>
</dbReference>
<reference evidence="3" key="1">
    <citation type="submission" date="2016-10" db="EMBL/GenBank/DDBJ databases">
        <authorList>
            <person name="Varghese N."/>
            <person name="Submissions S."/>
        </authorList>
    </citation>
    <scope>NUCLEOTIDE SEQUENCE [LARGE SCALE GENOMIC DNA]</scope>
    <source>
        <strain evidence="3">DSM 28463</strain>
    </source>
</reference>
<dbReference type="InterPro" id="IPR029063">
    <property type="entry name" value="SAM-dependent_MTases_sf"/>
</dbReference>
<dbReference type="EMBL" id="FOVP01000002">
    <property type="protein sequence ID" value="SFN44437.1"/>
    <property type="molecule type" value="Genomic_DNA"/>
</dbReference>
<dbReference type="Proteomes" id="UP000198599">
    <property type="component" value="Unassembled WGS sequence"/>
</dbReference>
<dbReference type="Gene3D" id="3.40.50.150">
    <property type="entry name" value="Vaccinia Virus protein VP39"/>
    <property type="match status" value="1"/>
</dbReference>
<dbReference type="STRING" id="1005928.SAMN04487859_102244"/>
<organism evidence="2 3">
    <name type="scientific">Roseovarius lutimaris</name>
    <dbReference type="NCBI Taxonomy" id="1005928"/>
    <lineage>
        <taxon>Bacteria</taxon>
        <taxon>Pseudomonadati</taxon>
        <taxon>Pseudomonadota</taxon>
        <taxon>Alphaproteobacteria</taxon>
        <taxon>Rhodobacterales</taxon>
        <taxon>Roseobacteraceae</taxon>
        <taxon>Roseovarius</taxon>
    </lineage>
</organism>
<evidence type="ECO:0000313" key="2">
    <source>
        <dbReference type="EMBL" id="SFN44437.1"/>
    </source>
</evidence>
<dbReference type="SUPFAM" id="SSF53335">
    <property type="entry name" value="S-adenosyl-L-methionine-dependent methyltransferases"/>
    <property type="match status" value="1"/>
</dbReference>
<dbReference type="CDD" id="cd02440">
    <property type="entry name" value="AdoMet_MTases"/>
    <property type="match status" value="1"/>
</dbReference>
<dbReference type="OrthoDB" id="7657751at2"/>
<keyword evidence="2" id="KW-0808">Transferase</keyword>
<name>A0A1I4Z2K8_9RHOB</name>